<dbReference type="Pfam" id="PF13556">
    <property type="entry name" value="HTH_30"/>
    <property type="match status" value="1"/>
</dbReference>
<organism evidence="3 4">
    <name type="scientific">Actinomadura rugatobispora</name>
    <dbReference type="NCBI Taxonomy" id="1994"/>
    <lineage>
        <taxon>Bacteria</taxon>
        <taxon>Bacillati</taxon>
        <taxon>Actinomycetota</taxon>
        <taxon>Actinomycetes</taxon>
        <taxon>Streptosporangiales</taxon>
        <taxon>Thermomonosporaceae</taxon>
        <taxon>Actinomadura</taxon>
    </lineage>
</organism>
<dbReference type="InterPro" id="IPR025736">
    <property type="entry name" value="PucR_C-HTH_dom"/>
</dbReference>
<dbReference type="Proteomes" id="UP001596074">
    <property type="component" value="Unassembled WGS sequence"/>
</dbReference>
<feature type="domain" description="Purine catabolism PurC-like" evidence="1">
    <location>
        <begin position="14"/>
        <end position="128"/>
    </location>
</feature>
<dbReference type="Pfam" id="PF07905">
    <property type="entry name" value="PucR"/>
    <property type="match status" value="1"/>
</dbReference>
<dbReference type="RefSeq" id="WP_378282361.1">
    <property type="nucleotide sequence ID" value="NZ_JBHSON010000016.1"/>
</dbReference>
<dbReference type="InterPro" id="IPR042070">
    <property type="entry name" value="PucR_C-HTH_sf"/>
</dbReference>
<evidence type="ECO:0000259" key="2">
    <source>
        <dbReference type="Pfam" id="PF13556"/>
    </source>
</evidence>
<dbReference type="InterPro" id="IPR012914">
    <property type="entry name" value="PucR_dom"/>
</dbReference>
<keyword evidence="4" id="KW-1185">Reference proteome</keyword>
<name>A0ABW0ZY88_9ACTN</name>
<reference evidence="4" key="1">
    <citation type="journal article" date="2019" name="Int. J. Syst. Evol. Microbiol.">
        <title>The Global Catalogue of Microorganisms (GCM) 10K type strain sequencing project: providing services to taxonomists for standard genome sequencing and annotation.</title>
        <authorList>
            <consortium name="The Broad Institute Genomics Platform"/>
            <consortium name="The Broad Institute Genome Sequencing Center for Infectious Disease"/>
            <person name="Wu L."/>
            <person name="Ma J."/>
        </authorList>
    </citation>
    <scope>NUCLEOTIDE SEQUENCE [LARGE SCALE GENOMIC DNA]</scope>
    <source>
        <strain evidence="4">KCTC 42087</strain>
    </source>
</reference>
<dbReference type="InterPro" id="IPR051448">
    <property type="entry name" value="CdaR-like_regulators"/>
</dbReference>
<dbReference type="EMBL" id="JBHSON010000016">
    <property type="protein sequence ID" value="MFC5746744.1"/>
    <property type="molecule type" value="Genomic_DNA"/>
</dbReference>
<evidence type="ECO:0000259" key="1">
    <source>
        <dbReference type="Pfam" id="PF07905"/>
    </source>
</evidence>
<evidence type="ECO:0000313" key="4">
    <source>
        <dbReference type="Proteomes" id="UP001596074"/>
    </source>
</evidence>
<accession>A0ABW0ZY88</accession>
<proteinExistence type="predicted"/>
<gene>
    <name evidence="3" type="ORF">ACFPZN_14055</name>
</gene>
<dbReference type="PANTHER" id="PTHR33744">
    <property type="entry name" value="CARBOHYDRATE DIACID REGULATOR"/>
    <property type="match status" value="1"/>
</dbReference>
<protein>
    <submittedName>
        <fullName evidence="3">PucR family transcriptional regulator</fullName>
    </submittedName>
</protein>
<comment type="caution">
    <text evidence="3">The sequence shown here is derived from an EMBL/GenBank/DDBJ whole genome shotgun (WGS) entry which is preliminary data.</text>
</comment>
<dbReference type="PANTHER" id="PTHR33744:SF17">
    <property type="entry name" value="CONSERVED PROTEIN"/>
    <property type="match status" value="1"/>
</dbReference>
<sequence length="510" mass="52990">MATETAPAVLRVADLLAQGDLALSLVAGHGSLGRRIRRVRVTDLPGPGAQVRGGDLVLTTGRWYRSPAECAAFAASLAGRGAAALVVGPAAPDGPPVSLVVECERRGLPLIAAADDRAFAAIAERVAEAHSPAGLRRRLAAAAHGAGGVRGVVRLLREETELDCWVLSPLATVLASAGDPPAREDVERAWLHATGAAPPPAAALAVRPIRGADGGVQGHLVCPGGDAPGAAGGERAMRAALPVLGAELDRIDAGRRREQRRVRDLLDAAARGADHEAVAGGLRSLGADPGAPTVAVAVALDAALPRAWIVGGALARTAAPDRAGRVLLCERDDTVIALVNGPAGAERVEAALRDVAGRYPLVLRGRTVAAGVSEATGDAGGLAAAVEAARRVLRHARDSAGPVTVVREADLGSHRLLLAVLPDDVRRSYRERFIGPLEDHDARHGSELVRTLDLFLETSGSWQRTADLLHVHVNTLRYRVRRIEMLTGRSMGSMSGRADLYLALRCPPPS</sequence>
<evidence type="ECO:0000313" key="3">
    <source>
        <dbReference type="EMBL" id="MFC5746744.1"/>
    </source>
</evidence>
<dbReference type="Gene3D" id="1.10.10.2840">
    <property type="entry name" value="PucR C-terminal helix-turn-helix domain"/>
    <property type="match status" value="1"/>
</dbReference>
<feature type="domain" description="PucR C-terminal helix-turn-helix" evidence="2">
    <location>
        <begin position="448"/>
        <end position="505"/>
    </location>
</feature>